<dbReference type="EMBL" id="LBOZ01000011">
    <property type="protein sequence ID" value="KKP46351.1"/>
    <property type="molecule type" value="Genomic_DNA"/>
</dbReference>
<protein>
    <recommendedName>
        <fullName evidence="3">Nucleotidyl transferase AbiEii/AbiGii toxin family protein</fullName>
    </recommendedName>
</protein>
<gene>
    <name evidence="1" type="ORF">UR38_C0011G0001</name>
</gene>
<evidence type="ECO:0000313" key="1">
    <source>
        <dbReference type="EMBL" id="KKP46351.1"/>
    </source>
</evidence>
<evidence type="ECO:0008006" key="3">
    <source>
        <dbReference type="Google" id="ProtNLM"/>
    </source>
</evidence>
<organism evidence="1 2">
    <name type="scientific">Candidatus Woesebacteria bacterium GW2011_GWA2_33_28</name>
    <dbReference type="NCBI Taxonomy" id="1618561"/>
    <lineage>
        <taxon>Bacteria</taxon>
        <taxon>Candidatus Woeseibacteriota</taxon>
    </lineage>
</organism>
<sequence length="223" mass="26695">MGKTILTPKQSKFLEFIGTESQITKRFYLTGGTALAEFYLHHRFSEDIDLFTEEKEVHFPSIDAFLKKNSQKLRIKRFDRTQFLGLISYHLIYKDGDKLKIDFNYYPFPRIERDLKFKNLSVDSLIDITTNKVHTLFMKPRTRDYIDLYFIFKKEKLEINKLILLAKAKFDWNIDKINLANQFIRIKDIKTEDYPKVLIPFKITEMEKFFLGLANDLKKDIFH</sequence>
<reference evidence="1 2" key="1">
    <citation type="journal article" date="2015" name="Nature">
        <title>rRNA introns, odd ribosomes, and small enigmatic genomes across a large radiation of phyla.</title>
        <authorList>
            <person name="Brown C.T."/>
            <person name="Hug L.A."/>
            <person name="Thomas B.C."/>
            <person name="Sharon I."/>
            <person name="Castelle C.J."/>
            <person name="Singh A."/>
            <person name="Wilkins M.J."/>
            <person name="Williams K.H."/>
            <person name="Banfield J.F."/>
        </authorList>
    </citation>
    <scope>NUCLEOTIDE SEQUENCE [LARGE SCALE GENOMIC DNA]</scope>
</reference>
<dbReference type="InterPro" id="IPR014942">
    <property type="entry name" value="AbiEii"/>
</dbReference>
<evidence type="ECO:0000313" key="2">
    <source>
        <dbReference type="Proteomes" id="UP000033995"/>
    </source>
</evidence>
<dbReference type="Proteomes" id="UP000033995">
    <property type="component" value="Unassembled WGS sequence"/>
</dbReference>
<name>A0A0G0A565_9BACT</name>
<dbReference type="AlphaFoldDB" id="A0A0G0A565"/>
<accession>A0A0G0A565</accession>
<comment type="caution">
    <text evidence="1">The sequence shown here is derived from an EMBL/GenBank/DDBJ whole genome shotgun (WGS) entry which is preliminary data.</text>
</comment>
<dbReference type="Gene3D" id="3.10.450.620">
    <property type="entry name" value="JHP933, nucleotidyltransferase-like core domain"/>
    <property type="match status" value="1"/>
</dbReference>
<dbReference type="Pfam" id="PF08843">
    <property type="entry name" value="AbiEii"/>
    <property type="match status" value="1"/>
</dbReference>
<proteinExistence type="predicted"/>